<dbReference type="Proteomes" id="UP000762676">
    <property type="component" value="Unassembled WGS sequence"/>
</dbReference>
<name>A0AAV4FGR9_9GAST</name>
<proteinExistence type="predicted"/>
<comment type="caution">
    <text evidence="2">The sequence shown here is derived from an EMBL/GenBank/DDBJ whole genome shotgun (WGS) entry which is preliminary data.</text>
</comment>
<reference evidence="2 3" key="1">
    <citation type="journal article" date="2021" name="Elife">
        <title>Chloroplast acquisition without the gene transfer in kleptoplastic sea slugs, Plakobranchus ocellatus.</title>
        <authorList>
            <person name="Maeda T."/>
            <person name="Takahashi S."/>
            <person name="Yoshida T."/>
            <person name="Shimamura S."/>
            <person name="Takaki Y."/>
            <person name="Nagai Y."/>
            <person name="Toyoda A."/>
            <person name="Suzuki Y."/>
            <person name="Arimoto A."/>
            <person name="Ishii H."/>
            <person name="Satoh N."/>
            <person name="Nishiyama T."/>
            <person name="Hasebe M."/>
            <person name="Maruyama T."/>
            <person name="Minagawa J."/>
            <person name="Obokata J."/>
            <person name="Shigenobu S."/>
        </authorList>
    </citation>
    <scope>NUCLEOTIDE SEQUENCE [LARGE SCALE GENOMIC DNA]</scope>
</reference>
<organism evidence="2 3">
    <name type="scientific">Elysia marginata</name>
    <dbReference type="NCBI Taxonomy" id="1093978"/>
    <lineage>
        <taxon>Eukaryota</taxon>
        <taxon>Metazoa</taxon>
        <taxon>Spiralia</taxon>
        <taxon>Lophotrochozoa</taxon>
        <taxon>Mollusca</taxon>
        <taxon>Gastropoda</taxon>
        <taxon>Heterobranchia</taxon>
        <taxon>Euthyneura</taxon>
        <taxon>Panpulmonata</taxon>
        <taxon>Sacoglossa</taxon>
        <taxon>Placobranchoidea</taxon>
        <taxon>Plakobranchidae</taxon>
        <taxon>Elysia</taxon>
    </lineage>
</organism>
<dbReference type="InterPro" id="IPR045668">
    <property type="entry name" value="FHIP_KELAA_motif"/>
</dbReference>
<accession>A0AAV4FGR9</accession>
<keyword evidence="3" id="KW-1185">Reference proteome</keyword>
<evidence type="ECO:0000313" key="2">
    <source>
        <dbReference type="EMBL" id="GFR71965.1"/>
    </source>
</evidence>
<dbReference type="EMBL" id="BMAT01004332">
    <property type="protein sequence ID" value="GFR71965.1"/>
    <property type="molecule type" value="Genomic_DNA"/>
</dbReference>
<evidence type="ECO:0000256" key="1">
    <source>
        <dbReference type="SAM" id="MobiDB-lite"/>
    </source>
</evidence>
<feature type="non-terminal residue" evidence="2">
    <location>
        <position position="1"/>
    </location>
</feature>
<dbReference type="Pfam" id="PF19311">
    <property type="entry name" value="KELAA"/>
    <property type="match status" value="1"/>
</dbReference>
<protein>
    <submittedName>
        <fullName evidence="2">FTS and Hook-interacting protein homolog</fullName>
    </submittedName>
</protein>
<feature type="compositionally biased region" description="Low complexity" evidence="1">
    <location>
        <begin position="30"/>
        <end position="50"/>
    </location>
</feature>
<gene>
    <name evidence="2" type="ORF">ElyMa_002105400</name>
</gene>
<evidence type="ECO:0000313" key="3">
    <source>
        <dbReference type="Proteomes" id="UP000762676"/>
    </source>
</evidence>
<feature type="region of interest" description="Disordered" evidence="1">
    <location>
        <begin position="20"/>
        <end position="51"/>
    </location>
</feature>
<sequence length="94" mass="10167">SPGSEGYRYYNYQEETRDRFSVSSLNHPANSSINSNSSSGIGDISSTSGGVRMTQSVSTWNAVYCSVVLDEFVKELSALSLEHSLLLVDGHLSS</sequence>
<dbReference type="AlphaFoldDB" id="A0AAV4FGR9"/>